<organism evidence="4 5">
    <name type="scientific">Exiguobacterium chiriqhucha RW-2</name>
    <dbReference type="NCBI Taxonomy" id="1345023"/>
    <lineage>
        <taxon>Bacteria</taxon>
        <taxon>Bacillati</taxon>
        <taxon>Bacillota</taxon>
        <taxon>Bacilli</taxon>
        <taxon>Bacillales</taxon>
        <taxon>Bacillales Family XII. Incertae Sedis</taxon>
        <taxon>Exiguobacterium</taxon>
    </lineage>
</organism>
<dbReference type="PANTHER" id="PTHR44196">
    <property type="entry name" value="DEHYDROGENASE/REDUCTASE SDR FAMILY MEMBER 7B"/>
    <property type="match status" value="1"/>
</dbReference>
<keyword evidence="2" id="KW-0560">Oxidoreductase</keyword>
<comment type="similarity">
    <text evidence="1 3">Belongs to the short-chain dehydrogenases/reductases (SDR) family.</text>
</comment>
<sequence>MQRTVLITGVSGGIGKELADRFARVGHEMVLVSRNEEKMNMLAEQYRTTYGVGVTVIAKDIGTPGVPEAIFKELQEKQIHVDYLVNNAGFGLYGKFLETDINQEANMIDVNIKALTAMTKLFLPGMVERNRGGVMNVSSMVGFFPGPLMSVYHATKSYVLSFTEALANEVSNTNVTVTALCPGLTSTGFVDRSGMQASNLVRSGTIMEAGRVADIGYRGFMNGKTLIIPGRRNRLVAFLPRLLSRQRVTQMMRTMQDGST</sequence>
<dbReference type="AlphaFoldDB" id="U1N2G3"/>
<dbReference type="InterPro" id="IPR036291">
    <property type="entry name" value="NAD(P)-bd_dom_sf"/>
</dbReference>
<dbReference type="eggNOG" id="COG0300">
    <property type="taxonomic scope" value="Bacteria"/>
</dbReference>
<evidence type="ECO:0008006" key="6">
    <source>
        <dbReference type="Google" id="ProtNLM"/>
    </source>
</evidence>
<name>U1N2G3_9BACL</name>
<dbReference type="EMBL" id="ATCL01000020">
    <property type="protein sequence ID" value="ERG66805.1"/>
    <property type="molecule type" value="Genomic_DNA"/>
</dbReference>
<dbReference type="Pfam" id="PF00106">
    <property type="entry name" value="adh_short"/>
    <property type="match status" value="1"/>
</dbReference>
<keyword evidence="5" id="KW-1185">Reference proteome</keyword>
<dbReference type="InterPro" id="IPR002347">
    <property type="entry name" value="SDR_fam"/>
</dbReference>
<dbReference type="Proteomes" id="UP000016464">
    <property type="component" value="Unassembled WGS sequence"/>
</dbReference>
<dbReference type="PIRSF" id="PIRSF000126">
    <property type="entry name" value="11-beta-HSD1"/>
    <property type="match status" value="1"/>
</dbReference>
<gene>
    <name evidence="4" type="ORF">M467_05875</name>
</gene>
<evidence type="ECO:0000313" key="4">
    <source>
        <dbReference type="EMBL" id="ERG66805.1"/>
    </source>
</evidence>
<dbReference type="RefSeq" id="WP_021067434.1">
    <property type="nucleotide sequence ID" value="NZ_ATCL01000020.1"/>
</dbReference>
<dbReference type="PRINTS" id="PR00080">
    <property type="entry name" value="SDRFAMILY"/>
</dbReference>
<dbReference type="PATRIC" id="fig|1345023.5.peg.2273"/>
<dbReference type="STRING" id="1385984.GCA_000702565_01456"/>
<evidence type="ECO:0000256" key="2">
    <source>
        <dbReference type="ARBA" id="ARBA00023002"/>
    </source>
</evidence>
<accession>U1N2G3</accession>
<evidence type="ECO:0000256" key="3">
    <source>
        <dbReference type="RuleBase" id="RU000363"/>
    </source>
</evidence>
<comment type="caution">
    <text evidence="4">The sequence shown here is derived from an EMBL/GenBank/DDBJ whole genome shotgun (WGS) entry which is preliminary data.</text>
</comment>
<dbReference type="SUPFAM" id="SSF51735">
    <property type="entry name" value="NAD(P)-binding Rossmann-fold domains"/>
    <property type="match status" value="1"/>
</dbReference>
<evidence type="ECO:0000256" key="1">
    <source>
        <dbReference type="ARBA" id="ARBA00006484"/>
    </source>
</evidence>
<reference evidence="4 5" key="1">
    <citation type="journal article" date="2013" name="Genome Announc.">
        <title>Draft Genome Sequence of Exiguobacterium pavilionensis Strain RW-2, with Wide Thermal, Salinity, and pH Tolerance, Isolated from Modern Freshwater Microbialites.</title>
        <authorList>
            <person name="White R.A.III."/>
            <person name="Grassa C.J."/>
            <person name="Suttle C.A."/>
        </authorList>
    </citation>
    <scope>NUCLEOTIDE SEQUENCE [LARGE SCALE GENOMIC DNA]</scope>
    <source>
        <strain evidence="4 5">RW-2</strain>
    </source>
</reference>
<dbReference type="Gene3D" id="3.40.50.720">
    <property type="entry name" value="NAD(P)-binding Rossmann-like Domain"/>
    <property type="match status" value="1"/>
</dbReference>
<proteinExistence type="inferred from homology"/>
<dbReference type="GO" id="GO:0016491">
    <property type="term" value="F:oxidoreductase activity"/>
    <property type="evidence" value="ECO:0007669"/>
    <property type="project" value="UniProtKB-KW"/>
</dbReference>
<dbReference type="PRINTS" id="PR00081">
    <property type="entry name" value="GDHRDH"/>
</dbReference>
<evidence type="ECO:0000313" key="5">
    <source>
        <dbReference type="Proteomes" id="UP000016464"/>
    </source>
</evidence>
<dbReference type="GO" id="GO:0016020">
    <property type="term" value="C:membrane"/>
    <property type="evidence" value="ECO:0007669"/>
    <property type="project" value="TreeGrafter"/>
</dbReference>
<dbReference type="PANTHER" id="PTHR44196:SF2">
    <property type="entry name" value="SHORT-CHAIN DEHYDROGENASE-RELATED"/>
    <property type="match status" value="1"/>
</dbReference>
<protein>
    <recommendedName>
        <fullName evidence="6">Short-chain dehydrogenase</fullName>
    </recommendedName>
</protein>
<dbReference type="OrthoDB" id="9808814at2"/>